<dbReference type="InterPro" id="IPR012934">
    <property type="entry name" value="Znf_AD"/>
</dbReference>
<sequence length="131" mass="15498">MEVKKHNSKRKCKQTDKHYNDMCRLCMTKNAKVPIFPEKDELKLDKEPPLVCKIMSSVNIQMRKDDGLPSHICCDCASKVQSTYDFLRLCEMSDSFLRQFLDFGLDISWVFRYSELLRVIDRNEEYSSDEQ</sequence>
<feature type="binding site" evidence="1">
    <location>
        <position position="76"/>
    </location>
    <ligand>
        <name>Zn(2+)</name>
        <dbReference type="ChEBI" id="CHEBI:29105"/>
    </ligand>
</feature>
<dbReference type="SMART" id="SM00868">
    <property type="entry name" value="zf-AD"/>
    <property type="match status" value="1"/>
</dbReference>
<dbReference type="GO" id="GO:0008270">
    <property type="term" value="F:zinc ion binding"/>
    <property type="evidence" value="ECO:0007669"/>
    <property type="project" value="UniProtKB-UniRule"/>
</dbReference>
<feature type="binding site" evidence="1">
    <location>
        <position position="23"/>
    </location>
    <ligand>
        <name>Zn(2+)</name>
        <dbReference type="ChEBI" id="CHEBI:29105"/>
    </ligand>
</feature>
<evidence type="ECO:0000259" key="2">
    <source>
        <dbReference type="PROSITE" id="PS51915"/>
    </source>
</evidence>
<protein>
    <recommendedName>
        <fullName evidence="2">ZAD domain-containing protein</fullName>
    </recommendedName>
</protein>
<dbReference type="PROSITE" id="PS51915">
    <property type="entry name" value="ZAD"/>
    <property type="match status" value="1"/>
</dbReference>
<dbReference type="EMBL" id="GECU01031396">
    <property type="protein sequence ID" value="JAS76310.1"/>
    <property type="molecule type" value="Transcribed_RNA"/>
</dbReference>
<dbReference type="Pfam" id="PF07776">
    <property type="entry name" value="zf-AD"/>
    <property type="match status" value="1"/>
</dbReference>
<reference evidence="3" key="1">
    <citation type="submission" date="2015-11" db="EMBL/GenBank/DDBJ databases">
        <title>De novo transcriptome assembly of four potential Pierce s Disease insect vectors from Arizona vineyards.</title>
        <authorList>
            <person name="Tassone E.E."/>
        </authorList>
    </citation>
    <scope>NUCLEOTIDE SEQUENCE</scope>
</reference>
<dbReference type="EMBL" id="GECU01031145">
    <property type="protein sequence ID" value="JAS76561.1"/>
    <property type="molecule type" value="Transcribed_RNA"/>
</dbReference>
<evidence type="ECO:0000313" key="3">
    <source>
        <dbReference type="EMBL" id="JAS76310.1"/>
    </source>
</evidence>
<organism evidence="3">
    <name type="scientific">Homalodisca liturata</name>
    <dbReference type="NCBI Taxonomy" id="320908"/>
    <lineage>
        <taxon>Eukaryota</taxon>
        <taxon>Metazoa</taxon>
        <taxon>Ecdysozoa</taxon>
        <taxon>Arthropoda</taxon>
        <taxon>Hexapoda</taxon>
        <taxon>Insecta</taxon>
        <taxon>Pterygota</taxon>
        <taxon>Neoptera</taxon>
        <taxon>Paraneoptera</taxon>
        <taxon>Hemiptera</taxon>
        <taxon>Auchenorrhyncha</taxon>
        <taxon>Membracoidea</taxon>
        <taxon>Cicadellidae</taxon>
        <taxon>Cicadellinae</taxon>
        <taxon>Proconiini</taxon>
        <taxon>Homalodisca</taxon>
    </lineage>
</organism>
<feature type="binding site" evidence="1">
    <location>
        <position position="26"/>
    </location>
    <ligand>
        <name>Zn(2+)</name>
        <dbReference type="ChEBI" id="CHEBI:29105"/>
    </ligand>
</feature>
<dbReference type="AlphaFoldDB" id="A0A1B6HNQ1"/>
<keyword evidence="1" id="KW-0479">Metal-binding</keyword>
<keyword evidence="1" id="KW-0863">Zinc-finger</keyword>
<dbReference type="SUPFAM" id="SSF57716">
    <property type="entry name" value="Glucocorticoid receptor-like (DNA-binding domain)"/>
    <property type="match status" value="1"/>
</dbReference>
<dbReference type="Gene3D" id="3.40.1800.20">
    <property type="match status" value="1"/>
</dbReference>
<feature type="binding site" evidence="1">
    <location>
        <position position="73"/>
    </location>
    <ligand>
        <name>Zn(2+)</name>
        <dbReference type="ChEBI" id="CHEBI:29105"/>
    </ligand>
</feature>
<name>A0A1B6HNQ1_9HEMI</name>
<dbReference type="GO" id="GO:0005634">
    <property type="term" value="C:nucleus"/>
    <property type="evidence" value="ECO:0007669"/>
    <property type="project" value="InterPro"/>
</dbReference>
<accession>A0A1B6HNQ1</accession>
<keyword evidence="1" id="KW-0862">Zinc</keyword>
<gene>
    <name evidence="4" type="ORF">g.6449</name>
    <name evidence="3" type="ORF">g.6450</name>
</gene>
<proteinExistence type="predicted"/>
<feature type="domain" description="ZAD" evidence="2">
    <location>
        <begin position="21"/>
        <end position="100"/>
    </location>
</feature>
<evidence type="ECO:0000313" key="4">
    <source>
        <dbReference type="EMBL" id="JAS76561.1"/>
    </source>
</evidence>
<evidence type="ECO:0000256" key="1">
    <source>
        <dbReference type="PROSITE-ProRule" id="PRU01263"/>
    </source>
</evidence>